<dbReference type="Pfam" id="PF14493">
    <property type="entry name" value="HTH_40"/>
    <property type="match status" value="1"/>
</dbReference>
<comment type="caution">
    <text evidence="2">The sequence shown here is derived from an EMBL/GenBank/DDBJ whole genome shotgun (WGS) entry which is preliminary data.</text>
</comment>
<keyword evidence="3" id="KW-1185">Reference proteome</keyword>
<sequence length="352" mass="40432">MELSILLLIFGSSEQFRRVKAIKNTLRGRRTVSNLYWALQYDMLDFVDSLHGTGFGEDEVAVKQLKVHGLADTDDNFQFKLTAKGADQQEKYLSRLLPLKYLALGSRYDVAKFMRRFSFAVQIVSEFSYTNNKYYPQSINYFEDQLLKRWFVQTKHTDLPAQFHQLLNGFLNGLANDELANLFVQSLVGHGFSGLTADQIATQAHSDVTVVNLEWLQTYGVLLERVLKLPNDNPFKMLTVGLEKPIIAQSAKETFEMFVHQENGSLNTIAQKRRVKLTTVYEHLLEAAIMLPVTKFPYKALIQPESKRHLEASHPVNVGSWTFEAAKQEIPDLSFFEFRLFQIYRSKSADEN</sequence>
<dbReference type="PATRIC" id="fig|1423808.3.peg.712"/>
<gene>
    <name evidence="2" type="ORF">FD17_GL000708</name>
</gene>
<feature type="domain" description="Helicase Helix-turn-helix" evidence="1">
    <location>
        <begin position="250"/>
        <end position="341"/>
    </location>
</feature>
<dbReference type="AlphaFoldDB" id="A0A0R1KX99"/>
<proteinExistence type="predicted"/>
<evidence type="ECO:0000313" key="3">
    <source>
        <dbReference type="Proteomes" id="UP000051581"/>
    </source>
</evidence>
<evidence type="ECO:0000313" key="2">
    <source>
        <dbReference type="EMBL" id="KRK87880.1"/>
    </source>
</evidence>
<dbReference type="OrthoDB" id="2146354at2"/>
<dbReference type="RefSeq" id="WP_057825643.1">
    <property type="nucleotide sequence ID" value="NZ_AZEA01000014.1"/>
</dbReference>
<protein>
    <recommendedName>
        <fullName evidence="1">Helicase Helix-turn-helix domain-containing protein</fullName>
    </recommendedName>
</protein>
<dbReference type="Proteomes" id="UP000051581">
    <property type="component" value="Unassembled WGS sequence"/>
</dbReference>
<accession>A0A0R1KX99</accession>
<reference evidence="2 3" key="1">
    <citation type="journal article" date="2015" name="Genome Announc.">
        <title>Expanding the biotechnology potential of lactobacilli through comparative genomics of 213 strains and associated genera.</title>
        <authorList>
            <person name="Sun Z."/>
            <person name="Harris H.M."/>
            <person name="McCann A."/>
            <person name="Guo C."/>
            <person name="Argimon S."/>
            <person name="Zhang W."/>
            <person name="Yang X."/>
            <person name="Jeffery I.B."/>
            <person name="Cooney J.C."/>
            <person name="Kagawa T.F."/>
            <person name="Liu W."/>
            <person name="Song Y."/>
            <person name="Salvetti E."/>
            <person name="Wrobel A."/>
            <person name="Rasinkangas P."/>
            <person name="Parkhill J."/>
            <person name="Rea M.C."/>
            <person name="O'Sullivan O."/>
            <person name="Ritari J."/>
            <person name="Douillard F.P."/>
            <person name="Paul Ross R."/>
            <person name="Yang R."/>
            <person name="Briner A.E."/>
            <person name="Felis G.E."/>
            <person name="de Vos W.M."/>
            <person name="Barrangou R."/>
            <person name="Klaenhammer T.R."/>
            <person name="Caufield P.W."/>
            <person name="Cui Y."/>
            <person name="Zhang H."/>
            <person name="O'Toole P.W."/>
        </authorList>
    </citation>
    <scope>NUCLEOTIDE SEQUENCE [LARGE SCALE GENOMIC DNA]</scope>
    <source>
        <strain evidence="2 3">DSM 19904</strain>
    </source>
</reference>
<organism evidence="2 3">
    <name type="scientific">Lentilactobacillus sunkii DSM 19904</name>
    <dbReference type="NCBI Taxonomy" id="1423808"/>
    <lineage>
        <taxon>Bacteria</taxon>
        <taxon>Bacillati</taxon>
        <taxon>Bacillota</taxon>
        <taxon>Bacilli</taxon>
        <taxon>Lactobacillales</taxon>
        <taxon>Lactobacillaceae</taxon>
        <taxon>Lentilactobacillus</taxon>
    </lineage>
</organism>
<dbReference type="EMBL" id="AZEA01000014">
    <property type="protein sequence ID" value="KRK87880.1"/>
    <property type="molecule type" value="Genomic_DNA"/>
</dbReference>
<name>A0A0R1KX99_9LACO</name>
<evidence type="ECO:0000259" key="1">
    <source>
        <dbReference type="Pfam" id="PF14493"/>
    </source>
</evidence>
<dbReference type="InterPro" id="IPR029491">
    <property type="entry name" value="Helicase_HTH"/>
</dbReference>